<reference evidence="2" key="1">
    <citation type="journal article" date="2017" name="Nat. Ecol. Evol.">
        <title>Genome expansion and lineage-specific genetic innovations in the forest pathogenic fungi Armillaria.</title>
        <authorList>
            <person name="Sipos G."/>
            <person name="Prasanna A.N."/>
            <person name="Walter M.C."/>
            <person name="O'Connor E."/>
            <person name="Balint B."/>
            <person name="Krizsan K."/>
            <person name="Kiss B."/>
            <person name="Hess J."/>
            <person name="Varga T."/>
            <person name="Slot J."/>
            <person name="Riley R."/>
            <person name="Boka B."/>
            <person name="Rigling D."/>
            <person name="Barry K."/>
            <person name="Lee J."/>
            <person name="Mihaltcheva S."/>
            <person name="LaButti K."/>
            <person name="Lipzen A."/>
            <person name="Waldron R."/>
            <person name="Moloney N.M."/>
            <person name="Sperisen C."/>
            <person name="Kredics L."/>
            <person name="Vagvoelgyi C."/>
            <person name="Patrignani A."/>
            <person name="Fitzpatrick D."/>
            <person name="Nagy I."/>
            <person name="Doyle S."/>
            <person name="Anderson J.B."/>
            <person name="Grigoriev I.V."/>
            <person name="Gueldener U."/>
            <person name="Muensterkoetter M."/>
            <person name="Nagy L.G."/>
        </authorList>
    </citation>
    <scope>NUCLEOTIDE SEQUENCE [LARGE SCALE GENOMIC DNA]</scope>
    <source>
        <strain evidence="2">28-4</strain>
    </source>
</reference>
<gene>
    <name evidence="1" type="ORF">ARMSODRAFT_1089483</name>
</gene>
<sequence length="141" mass="15541">MFSYRPKITLPKVYFFWTSCSDATSTMRFSLLVLTASATLTFASPNTTPIVEERCLDYSDLVECCEEIGSTNTTLFAAQEIDAPVDTSRMVGYNCSLPTIEIAGQASQCKDPNVNQMCCSHQVFYASEGTYTAVNCTQAVY</sequence>
<accession>A0A2H3BDA8</accession>
<name>A0A2H3BDA8_9AGAR</name>
<protein>
    <recommendedName>
        <fullName evidence="3">Hydrophobin</fullName>
    </recommendedName>
</protein>
<dbReference type="Proteomes" id="UP000218334">
    <property type="component" value="Unassembled WGS sequence"/>
</dbReference>
<evidence type="ECO:0000313" key="2">
    <source>
        <dbReference type="Proteomes" id="UP000218334"/>
    </source>
</evidence>
<evidence type="ECO:0000313" key="1">
    <source>
        <dbReference type="EMBL" id="PBK61813.1"/>
    </source>
</evidence>
<proteinExistence type="predicted"/>
<evidence type="ECO:0008006" key="3">
    <source>
        <dbReference type="Google" id="ProtNLM"/>
    </source>
</evidence>
<keyword evidence="2" id="KW-1185">Reference proteome</keyword>
<dbReference type="EMBL" id="KZ293472">
    <property type="protein sequence ID" value="PBK61813.1"/>
    <property type="molecule type" value="Genomic_DNA"/>
</dbReference>
<dbReference type="AlphaFoldDB" id="A0A2H3BDA8"/>
<organism evidence="1 2">
    <name type="scientific">Armillaria solidipes</name>
    <dbReference type="NCBI Taxonomy" id="1076256"/>
    <lineage>
        <taxon>Eukaryota</taxon>
        <taxon>Fungi</taxon>
        <taxon>Dikarya</taxon>
        <taxon>Basidiomycota</taxon>
        <taxon>Agaricomycotina</taxon>
        <taxon>Agaricomycetes</taxon>
        <taxon>Agaricomycetidae</taxon>
        <taxon>Agaricales</taxon>
        <taxon>Marasmiineae</taxon>
        <taxon>Physalacriaceae</taxon>
        <taxon>Armillaria</taxon>
    </lineage>
</organism>